<name>A0ABQ5TPB6_9BACI</name>
<comment type="caution">
    <text evidence="1">The sequence shown here is derived from an EMBL/GenBank/DDBJ whole genome shotgun (WGS) entry which is preliminary data.</text>
</comment>
<sequence length="85" mass="9982">MALSLYLTDEEKEEIAEYKKGILDASSIIEIEYYEAEINFILDLAERRYFTDPIKNLSHKESLYNDIGFIKVSLPYTQKNNDKLL</sequence>
<protein>
    <submittedName>
        <fullName evidence="1">Uncharacterized protein</fullName>
    </submittedName>
</protein>
<dbReference type="EMBL" id="BSKO01000002">
    <property type="protein sequence ID" value="GLO68360.1"/>
    <property type="molecule type" value="Genomic_DNA"/>
</dbReference>
<keyword evidence="2" id="KW-1185">Reference proteome</keyword>
<gene>
    <name evidence="1" type="ORF">MACH08_41440</name>
</gene>
<reference evidence="1 2" key="1">
    <citation type="submission" date="2023-02" db="EMBL/GenBank/DDBJ databases">
        <title>Oceanobacillus kimchii IFOP_LL358 isolated form Alexandrium catenella lab strain.</title>
        <authorList>
            <person name="Gajardo G."/>
            <person name="Ueki S."/>
            <person name="Maruyama F."/>
        </authorList>
    </citation>
    <scope>NUCLEOTIDE SEQUENCE [LARGE SCALE GENOMIC DNA]</scope>
    <source>
        <strain evidence="1 2">IFOP_LL358</strain>
    </source>
</reference>
<evidence type="ECO:0000313" key="1">
    <source>
        <dbReference type="EMBL" id="GLO68360.1"/>
    </source>
</evidence>
<accession>A0ABQ5TPB6</accession>
<proteinExistence type="predicted"/>
<dbReference type="RefSeq" id="WP_317958600.1">
    <property type="nucleotide sequence ID" value="NZ_BSKO01000002.1"/>
</dbReference>
<evidence type="ECO:0000313" key="2">
    <source>
        <dbReference type="Proteomes" id="UP001275436"/>
    </source>
</evidence>
<dbReference type="Proteomes" id="UP001275436">
    <property type="component" value="Unassembled WGS sequence"/>
</dbReference>
<organism evidence="1 2">
    <name type="scientific">Oceanobacillus kimchii</name>
    <dbReference type="NCBI Taxonomy" id="746691"/>
    <lineage>
        <taxon>Bacteria</taxon>
        <taxon>Bacillati</taxon>
        <taxon>Bacillota</taxon>
        <taxon>Bacilli</taxon>
        <taxon>Bacillales</taxon>
        <taxon>Bacillaceae</taxon>
        <taxon>Oceanobacillus</taxon>
    </lineage>
</organism>